<dbReference type="NCBIfam" id="TIGR02609">
    <property type="entry name" value="doc_partner"/>
    <property type="match status" value="1"/>
</dbReference>
<proteinExistence type="predicted"/>
<dbReference type="AlphaFoldDB" id="A0A844H0G2"/>
<accession>A0A844H0G2</accession>
<comment type="caution">
    <text evidence="2">The sequence shown here is derived from an EMBL/GenBank/DDBJ whole genome shotgun (WGS) entry which is preliminary data.</text>
</comment>
<dbReference type="SUPFAM" id="SSF89447">
    <property type="entry name" value="AbrB/MazE/MraZ-like"/>
    <property type="match status" value="1"/>
</dbReference>
<name>A0A844H0G2_9CHRO</name>
<dbReference type="SMART" id="SM00966">
    <property type="entry name" value="SpoVT_AbrB"/>
    <property type="match status" value="1"/>
</dbReference>
<reference evidence="2 3" key="1">
    <citation type="submission" date="2019-11" db="EMBL/GenBank/DDBJ databases">
        <title>Isolation of a new High Light Tolerant Cyanobacteria.</title>
        <authorList>
            <person name="Dobson Z."/>
            <person name="Vaughn N."/>
            <person name="Vaughn M."/>
            <person name="Fromme P."/>
            <person name="Mazor Y."/>
        </authorList>
    </citation>
    <scope>NUCLEOTIDE SEQUENCE [LARGE SCALE GENOMIC DNA]</scope>
    <source>
        <strain evidence="2 3">0216</strain>
    </source>
</reference>
<dbReference type="GO" id="GO:0003677">
    <property type="term" value="F:DNA binding"/>
    <property type="evidence" value="ECO:0007669"/>
    <property type="project" value="UniProtKB-KW"/>
</dbReference>
<dbReference type="Pfam" id="PF04014">
    <property type="entry name" value="MazE_antitoxin"/>
    <property type="match status" value="1"/>
</dbReference>
<dbReference type="Proteomes" id="UP000437131">
    <property type="component" value="Unassembled WGS sequence"/>
</dbReference>
<dbReference type="EMBL" id="WMIA01000044">
    <property type="protein sequence ID" value="MTF40718.1"/>
    <property type="molecule type" value="Genomic_DNA"/>
</dbReference>
<dbReference type="InterPro" id="IPR013432">
    <property type="entry name" value="Doc_partner"/>
</dbReference>
<dbReference type="InterPro" id="IPR007159">
    <property type="entry name" value="SpoVT-AbrB_dom"/>
</dbReference>
<dbReference type="RefSeq" id="WP_015218907.1">
    <property type="nucleotide sequence ID" value="NZ_WMIA01000044.1"/>
</dbReference>
<evidence type="ECO:0000313" key="2">
    <source>
        <dbReference type="EMBL" id="MTF40718.1"/>
    </source>
</evidence>
<keyword evidence="2" id="KW-0238">DNA-binding</keyword>
<dbReference type="InterPro" id="IPR037914">
    <property type="entry name" value="SpoVT-AbrB_sf"/>
</dbReference>
<sequence length="74" mass="8529">MFRLKVTTVGNSTGVILPKEVLAKMHVEKGDNLYLTPTPNGFEITPYNPEFEQEMETAREIMKQYRNALRELAK</sequence>
<gene>
    <name evidence="2" type="ORF">GGC33_17565</name>
</gene>
<protein>
    <submittedName>
        <fullName evidence="2">AbrB/MazE/SpoVT family DNA-binding domain-containing protein</fullName>
    </submittedName>
</protein>
<evidence type="ECO:0000259" key="1">
    <source>
        <dbReference type="SMART" id="SM00966"/>
    </source>
</evidence>
<evidence type="ECO:0000313" key="3">
    <source>
        <dbReference type="Proteomes" id="UP000437131"/>
    </source>
</evidence>
<organism evidence="2 3">
    <name type="scientific">Cyanobacterium aponinum 0216</name>
    <dbReference type="NCBI Taxonomy" id="2676140"/>
    <lineage>
        <taxon>Bacteria</taxon>
        <taxon>Bacillati</taxon>
        <taxon>Cyanobacteriota</taxon>
        <taxon>Cyanophyceae</taxon>
        <taxon>Oscillatoriophycideae</taxon>
        <taxon>Chroococcales</taxon>
        <taxon>Geminocystaceae</taxon>
        <taxon>Cyanobacterium</taxon>
    </lineage>
</organism>
<feature type="domain" description="SpoVT-AbrB" evidence="1">
    <location>
        <begin position="7"/>
        <end position="52"/>
    </location>
</feature>
<dbReference type="Gene3D" id="2.10.260.10">
    <property type="match status" value="1"/>
</dbReference>